<evidence type="ECO:0000313" key="2">
    <source>
        <dbReference type="Proteomes" id="UP000199019"/>
    </source>
</evidence>
<sequence>MSATASTTQPATPQRLVVKITCGPEALERLNQGLTVAATAAASGVEVSLWLTGDASWVAVPGRAEELVLPHAAPLSELRDAVLAAGTVTVCGQCAARRDLTDADLLPGAQVRGAAAFVEEVMAPDTRALVY</sequence>
<accession>A0A1H9VL62</accession>
<reference evidence="2" key="1">
    <citation type="submission" date="2016-10" db="EMBL/GenBank/DDBJ databases">
        <authorList>
            <person name="Varghese N."/>
            <person name="Submissions S."/>
        </authorList>
    </citation>
    <scope>NUCLEOTIDE SEQUENCE [LARGE SCALE GENOMIC DNA]</scope>
    <source>
        <strain evidence="2">CGMCC 1.6963</strain>
    </source>
</reference>
<dbReference type="RefSeq" id="WP_177180324.1">
    <property type="nucleotide sequence ID" value="NZ_FOHB01000004.1"/>
</dbReference>
<dbReference type="AlphaFoldDB" id="A0A1H9VL62"/>
<dbReference type="SUPFAM" id="SSF75169">
    <property type="entry name" value="DsrEFH-like"/>
    <property type="match status" value="1"/>
</dbReference>
<dbReference type="Pfam" id="PF02635">
    <property type="entry name" value="DsrE"/>
    <property type="match status" value="1"/>
</dbReference>
<dbReference type="InterPro" id="IPR027396">
    <property type="entry name" value="DsrEFH-like"/>
</dbReference>
<dbReference type="Proteomes" id="UP000199019">
    <property type="component" value="Unassembled WGS sequence"/>
</dbReference>
<evidence type="ECO:0000313" key="1">
    <source>
        <dbReference type="EMBL" id="SES22465.1"/>
    </source>
</evidence>
<name>A0A1H9VL62_9MICO</name>
<gene>
    <name evidence="1" type="ORF">SAMN05216199_2416</name>
</gene>
<proteinExistence type="predicted"/>
<dbReference type="STRING" id="587636.SAMN05216199_2416"/>
<protein>
    <submittedName>
        <fullName evidence="1">Predicted peroxiredoxin</fullName>
    </submittedName>
</protein>
<dbReference type="InterPro" id="IPR003787">
    <property type="entry name" value="Sulphur_relay_DsrE/F-like"/>
</dbReference>
<organism evidence="1 2">
    <name type="scientific">Pedococcus cremeus</name>
    <dbReference type="NCBI Taxonomy" id="587636"/>
    <lineage>
        <taxon>Bacteria</taxon>
        <taxon>Bacillati</taxon>
        <taxon>Actinomycetota</taxon>
        <taxon>Actinomycetes</taxon>
        <taxon>Micrococcales</taxon>
        <taxon>Intrasporangiaceae</taxon>
        <taxon>Pedococcus</taxon>
    </lineage>
</organism>
<keyword evidence="2" id="KW-1185">Reference proteome</keyword>
<dbReference type="EMBL" id="FOHB01000004">
    <property type="protein sequence ID" value="SES22465.1"/>
    <property type="molecule type" value="Genomic_DNA"/>
</dbReference>
<dbReference type="Gene3D" id="3.40.1260.10">
    <property type="entry name" value="DsrEFH-like"/>
    <property type="match status" value="1"/>
</dbReference>